<evidence type="ECO:0000256" key="3">
    <source>
        <dbReference type="ARBA" id="ARBA00022777"/>
    </source>
</evidence>
<evidence type="ECO:0000256" key="1">
    <source>
        <dbReference type="ARBA" id="ARBA00022679"/>
    </source>
</evidence>
<keyword evidence="2" id="KW-0547">Nucleotide-binding</keyword>
<name>A0ABU0LY07_9BACT</name>
<accession>A0ABU0LY07</accession>
<dbReference type="PANTHER" id="PTHR43527:SF2">
    <property type="entry name" value="4-DIPHOSPHOCYTIDYL-2-C-METHYL-D-ERYTHRITOL KINASE, CHLOROPLASTIC"/>
    <property type="match status" value="1"/>
</dbReference>
<dbReference type="Gene3D" id="3.30.230.10">
    <property type="match status" value="1"/>
</dbReference>
<dbReference type="Proteomes" id="UP001240643">
    <property type="component" value="Unassembled WGS sequence"/>
</dbReference>
<evidence type="ECO:0000256" key="4">
    <source>
        <dbReference type="ARBA" id="ARBA00022840"/>
    </source>
</evidence>
<keyword evidence="4" id="KW-0067">ATP-binding</keyword>
<dbReference type="SUPFAM" id="SSF54211">
    <property type="entry name" value="Ribosomal protein S5 domain 2-like"/>
    <property type="match status" value="1"/>
</dbReference>
<reference evidence="6" key="1">
    <citation type="submission" date="2023-07" db="EMBL/GenBank/DDBJ databases">
        <title>Genomic Encyclopedia of Type Strains, Phase IV (KMG-IV): sequencing the most valuable type-strain genomes for metagenomic binning, comparative biology and taxonomic classification.</title>
        <authorList>
            <person name="Goeker M."/>
        </authorList>
    </citation>
    <scope>NUCLEOTIDE SEQUENCE [LARGE SCALE GENOMIC DNA]</scope>
    <source>
        <strain evidence="6">DSM 21204</strain>
    </source>
</reference>
<evidence type="ECO:0000313" key="7">
    <source>
        <dbReference type="Proteomes" id="UP001240643"/>
    </source>
</evidence>
<dbReference type="InterPro" id="IPR014721">
    <property type="entry name" value="Ribsml_uS5_D2-typ_fold_subgr"/>
</dbReference>
<keyword evidence="1 6" id="KW-0808">Transferase</keyword>
<feature type="domain" description="GHMP kinase N-terminal" evidence="5">
    <location>
        <begin position="67"/>
        <end position="127"/>
    </location>
</feature>
<protein>
    <submittedName>
        <fullName evidence="6">4-diphosphocytidyl-2-C-methyl-D-erythritol kinase</fullName>
        <ecNumber evidence="6">2.7.1.148</ecNumber>
    </submittedName>
</protein>
<dbReference type="GO" id="GO:0050515">
    <property type="term" value="F:4-(cytidine 5'-diphospho)-2-C-methyl-D-erythritol kinase activity"/>
    <property type="evidence" value="ECO:0007669"/>
    <property type="project" value="UniProtKB-EC"/>
</dbReference>
<comment type="caution">
    <text evidence="6">The sequence shown here is derived from an EMBL/GenBank/DDBJ whole genome shotgun (WGS) entry which is preliminary data.</text>
</comment>
<dbReference type="InterPro" id="IPR006204">
    <property type="entry name" value="GHMP_kinase_N_dom"/>
</dbReference>
<organism evidence="6 7">
    <name type="scientific">Mycoplasmoides fastidiosum</name>
    <dbReference type="NCBI Taxonomy" id="92758"/>
    <lineage>
        <taxon>Bacteria</taxon>
        <taxon>Bacillati</taxon>
        <taxon>Mycoplasmatota</taxon>
        <taxon>Mycoplasmoidales</taxon>
        <taxon>Mycoplasmoidaceae</taxon>
        <taxon>Mycoplasmoides</taxon>
    </lineage>
</organism>
<evidence type="ECO:0000313" key="6">
    <source>
        <dbReference type="EMBL" id="MDQ0513573.1"/>
    </source>
</evidence>
<gene>
    <name evidence="6" type="ORF">J2Z62_000011</name>
</gene>
<dbReference type="PANTHER" id="PTHR43527">
    <property type="entry name" value="4-DIPHOSPHOCYTIDYL-2-C-METHYL-D-ERYTHRITOL KINASE, CHLOROPLASTIC"/>
    <property type="match status" value="1"/>
</dbReference>
<dbReference type="EC" id="2.7.1.148" evidence="6"/>
<keyword evidence="7" id="KW-1185">Reference proteome</keyword>
<dbReference type="RefSeq" id="WP_256547730.1">
    <property type="nucleotide sequence ID" value="NZ_CP101809.1"/>
</dbReference>
<dbReference type="InterPro" id="IPR020568">
    <property type="entry name" value="Ribosomal_Su5_D2-typ_SF"/>
</dbReference>
<dbReference type="Pfam" id="PF00288">
    <property type="entry name" value="GHMP_kinases_N"/>
    <property type="match status" value="1"/>
</dbReference>
<dbReference type="EMBL" id="JAUSWO010000001">
    <property type="protein sequence ID" value="MDQ0513573.1"/>
    <property type="molecule type" value="Genomic_DNA"/>
</dbReference>
<sequence>MILQAHPRITFGLKTFKYAPSYKKTPFDSVFVLVPELYDELHLTKNPTLEVRYFDPAGNLLHVQNDLVTKAAFYLSAHHSINVNLRIDIKKNIPLGSGLGSVAACAAALIKYYADRFDLPINFRHIATSVSPDIPFFLTGFKVGRVQNFGDEVVGYTHIQLPKMKLHFTNIALDETQVREVFKIQPKFLANNYVSKLVSALTNNQPFEVFNEYQSAVFQISPELFLMQAKLKTPFNQIFTCGTGSTLIELNDPHFTEENH</sequence>
<keyword evidence="3 6" id="KW-0418">Kinase</keyword>
<evidence type="ECO:0000259" key="5">
    <source>
        <dbReference type="Pfam" id="PF00288"/>
    </source>
</evidence>
<proteinExistence type="predicted"/>
<evidence type="ECO:0000256" key="2">
    <source>
        <dbReference type="ARBA" id="ARBA00022741"/>
    </source>
</evidence>